<dbReference type="AlphaFoldDB" id="A0A1W6NYN9"/>
<dbReference type="Proteomes" id="UP000242447">
    <property type="component" value="Chromosome"/>
</dbReference>
<dbReference type="InterPro" id="IPR012347">
    <property type="entry name" value="Ferritin-like"/>
</dbReference>
<keyword evidence="4" id="KW-1185">Reference proteome</keyword>
<evidence type="ECO:0000259" key="2">
    <source>
        <dbReference type="Pfam" id="PF03713"/>
    </source>
</evidence>
<gene>
    <name evidence="3" type="ORF">BVG79_00986</name>
</gene>
<proteinExistence type="predicted"/>
<reference evidence="3 4" key="1">
    <citation type="submission" date="2017-02" db="EMBL/GenBank/DDBJ databases">
        <title>Ketogulonicigenium robustum SPU B003 Genome sequencing and assembly.</title>
        <authorList>
            <person name="Li Y."/>
            <person name="Liu L."/>
            <person name="Wang C."/>
            <person name="Zhang M."/>
            <person name="Zhang T."/>
            <person name="Zhang Y."/>
        </authorList>
    </citation>
    <scope>NUCLEOTIDE SEQUENCE [LARGE SCALE GENOMIC DNA]</scope>
    <source>
        <strain evidence="3 4">SPU_B003</strain>
    </source>
</reference>
<dbReference type="EMBL" id="CP019937">
    <property type="protein sequence ID" value="ARO14334.1"/>
    <property type="molecule type" value="Genomic_DNA"/>
</dbReference>
<feature type="domain" description="DUF305" evidence="2">
    <location>
        <begin position="16"/>
        <end position="111"/>
    </location>
</feature>
<dbReference type="RefSeq" id="WP_085785904.1">
    <property type="nucleotide sequence ID" value="NZ_CP019937.1"/>
</dbReference>
<accession>A0A1W6NYN9</accession>
<dbReference type="PANTHER" id="PTHR36933:SF1">
    <property type="entry name" value="SLL0788 PROTEIN"/>
    <property type="match status" value="1"/>
</dbReference>
<dbReference type="InterPro" id="IPR005183">
    <property type="entry name" value="DUF305_CopM-like"/>
</dbReference>
<dbReference type="KEGG" id="kro:BVG79_00986"/>
<dbReference type="OrthoDB" id="517560at2"/>
<dbReference type="Pfam" id="PF03713">
    <property type="entry name" value="DUF305"/>
    <property type="match status" value="1"/>
</dbReference>
<organism evidence="3 4">
    <name type="scientific">Ketogulonicigenium robustum</name>
    <dbReference type="NCBI Taxonomy" id="92947"/>
    <lineage>
        <taxon>Bacteria</taxon>
        <taxon>Pseudomonadati</taxon>
        <taxon>Pseudomonadota</taxon>
        <taxon>Alphaproteobacteria</taxon>
        <taxon>Rhodobacterales</taxon>
        <taxon>Roseobacteraceae</taxon>
        <taxon>Ketogulonicigenium</taxon>
    </lineage>
</organism>
<feature type="chain" id="PRO_5013071758" description="DUF305 domain-containing protein" evidence="1">
    <location>
        <begin position="23"/>
        <end position="119"/>
    </location>
</feature>
<evidence type="ECO:0000313" key="3">
    <source>
        <dbReference type="EMBL" id="ARO14334.1"/>
    </source>
</evidence>
<feature type="signal peptide" evidence="1">
    <location>
        <begin position="1"/>
        <end position="22"/>
    </location>
</feature>
<keyword evidence="1" id="KW-0732">Signal</keyword>
<dbReference type="Gene3D" id="1.20.1260.10">
    <property type="match status" value="1"/>
</dbReference>
<protein>
    <recommendedName>
        <fullName evidence="2">DUF305 domain-containing protein</fullName>
    </recommendedName>
</protein>
<dbReference type="STRING" id="92947.BVG79_00986"/>
<name>A0A1W6NYN9_9RHOB</name>
<dbReference type="PANTHER" id="PTHR36933">
    <property type="entry name" value="SLL0788 PROTEIN"/>
    <property type="match status" value="1"/>
</dbReference>
<sequence length="119" mass="12973">MTTLQRITGALLIGLLATPALAQTMDHSAHGNMAMEGYMAAMDTMMADMDNMPSTGNPDADFILMMIPHHQSAIDMAKVELEHGTDDETRALAQQIIDAQEKEIAEMHAMLDRMGVKAD</sequence>
<evidence type="ECO:0000256" key="1">
    <source>
        <dbReference type="SAM" id="SignalP"/>
    </source>
</evidence>
<evidence type="ECO:0000313" key="4">
    <source>
        <dbReference type="Proteomes" id="UP000242447"/>
    </source>
</evidence>